<evidence type="ECO:0000256" key="2">
    <source>
        <dbReference type="ARBA" id="ARBA00023157"/>
    </source>
</evidence>
<dbReference type="Pfam" id="PF08583">
    <property type="entry name" value="Cmc1"/>
    <property type="match status" value="1"/>
</dbReference>
<dbReference type="InterPro" id="IPR013892">
    <property type="entry name" value="Cyt_c_biogenesis_Cmc1-like"/>
</dbReference>
<evidence type="ECO:0000256" key="4">
    <source>
        <dbReference type="SAM" id="MobiDB-lite"/>
    </source>
</evidence>
<keyword evidence="2" id="KW-1015">Disulfide bond</keyword>
<dbReference type="AlphaFoldDB" id="A0ABD3NR02"/>
<evidence type="ECO:0000313" key="5">
    <source>
        <dbReference type="EMBL" id="KAL3778234.1"/>
    </source>
</evidence>
<accession>A0ABD3NR02</accession>
<evidence type="ECO:0000256" key="1">
    <source>
        <dbReference type="ARBA" id="ARBA00007347"/>
    </source>
</evidence>
<protein>
    <recommendedName>
        <fullName evidence="3">COX assembly mitochondrial protein</fullName>
    </recommendedName>
</protein>
<evidence type="ECO:0000256" key="3">
    <source>
        <dbReference type="RuleBase" id="RU364104"/>
    </source>
</evidence>
<keyword evidence="3" id="KW-0496">Mitochondrion</keyword>
<name>A0ABD3NR02_9STRA</name>
<feature type="region of interest" description="Disordered" evidence="4">
    <location>
        <begin position="1"/>
        <end position="20"/>
    </location>
</feature>
<organism evidence="5 6">
    <name type="scientific">Cyclotella atomus</name>
    <dbReference type="NCBI Taxonomy" id="382360"/>
    <lineage>
        <taxon>Eukaryota</taxon>
        <taxon>Sar</taxon>
        <taxon>Stramenopiles</taxon>
        <taxon>Ochrophyta</taxon>
        <taxon>Bacillariophyta</taxon>
        <taxon>Coscinodiscophyceae</taxon>
        <taxon>Thalassiosirophycidae</taxon>
        <taxon>Stephanodiscales</taxon>
        <taxon>Stephanodiscaceae</taxon>
        <taxon>Cyclotella</taxon>
    </lineage>
</organism>
<keyword evidence="6" id="KW-1185">Reference proteome</keyword>
<dbReference type="Proteomes" id="UP001530400">
    <property type="component" value="Unassembled WGS sequence"/>
</dbReference>
<gene>
    <name evidence="5" type="ORF">ACHAWO_012901</name>
</gene>
<comment type="caution">
    <text evidence="5">The sequence shown here is derived from an EMBL/GenBank/DDBJ whole genome shotgun (WGS) entry which is preliminary data.</text>
</comment>
<dbReference type="PROSITE" id="PS51808">
    <property type="entry name" value="CHCH"/>
    <property type="match status" value="1"/>
</dbReference>
<reference evidence="5 6" key="1">
    <citation type="submission" date="2024-10" db="EMBL/GenBank/DDBJ databases">
        <title>Updated reference genomes for cyclostephanoid diatoms.</title>
        <authorList>
            <person name="Roberts W.R."/>
            <person name="Alverson A.J."/>
        </authorList>
    </citation>
    <scope>NUCLEOTIDE SEQUENCE [LARGE SCALE GENOMIC DNA]</scope>
    <source>
        <strain evidence="5 6">AJA010-31</strain>
    </source>
</reference>
<proteinExistence type="inferred from homology"/>
<evidence type="ECO:0000313" key="6">
    <source>
        <dbReference type="Proteomes" id="UP001530400"/>
    </source>
</evidence>
<dbReference type="EMBL" id="JALLPJ020000997">
    <property type="protein sequence ID" value="KAL3778234.1"/>
    <property type="molecule type" value="Genomic_DNA"/>
</dbReference>
<dbReference type="GO" id="GO:0005739">
    <property type="term" value="C:mitochondrion"/>
    <property type="evidence" value="ECO:0007669"/>
    <property type="project" value="UniProtKB-SubCell"/>
</dbReference>
<comment type="similarity">
    <text evidence="1 3">Belongs to the CMC family.</text>
</comment>
<feature type="compositionally biased region" description="Polar residues" evidence="4">
    <location>
        <begin position="1"/>
        <end position="13"/>
    </location>
</feature>
<sequence length="107" mass="12416">MSEPNSQASNTGQMKDEGREARLSFRRFAEHKMRREFKEAAIKKCDGHLKAFGQCAQDSGLLVVFKCRDLNKKINECMMENNSDEKFQAWLKENEGELEKLTIRSKN</sequence>
<comment type="subcellular location">
    <subcellularLocation>
        <location evidence="3">Mitochondrion</location>
    </subcellularLocation>
</comment>